<proteinExistence type="predicted"/>
<dbReference type="Proteomes" id="UP001597216">
    <property type="component" value="Unassembled WGS sequence"/>
</dbReference>
<gene>
    <name evidence="1" type="ORF">ACFQ27_04480</name>
</gene>
<sequence length="171" mass="18548">MTLIVSGLAEAPAIIARRRPSHMVTLLDPASMIDTPEGIAPDRHLRLAVNDIDAPMDGLVLPQETLVHNLLAFAAGWDEAEPMLIHCWAGVSRSTASAFVIACERSPEADERAIALAMRQAAAHASPNRRIVALADDVMGRRGRMVDAVAAMGDYDYAQARPFEFQARHGR</sequence>
<dbReference type="EMBL" id="JBHTLQ010000006">
    <property type="protein sequence ID" value="MFD1189826.1"/>
    <property type="molecule type" value="Genomic_DNA"/>
</dbReference>
<keyword evidence="2" id="KW-1185">Reference proteome</keyword>
<organism evidence="1 2">
    <name type="scientific">Phenylobacterium conjunctum</name>
    <dbReference type="NCBI Taxonomy" id="1298959"/>
    <lineage>
        <taxon>Bacteria</taxon>
        <taxon>Pseudomonadati</taxon>
        <taxon>Pseudomonadota</taxon>
        <taxon>Alphaproteobacteria</taxon>
        <taxon>Caulobacterales</taxon>
        <taxon>Caulobacteraceae</taxon>
        <taxon>Phenylobacterium</taxon>
    </lineage>
</organism>
<dbReference type="InterPro" id="IPR029021">
    <property type="entry name" value="Prot-tyrosine_phosphatase-like"/>
</dbReference>
<name>A0ABW3T0A8_9CAUL</name>
<evidence type="ECO:0000313" key="2">
    <source>
        <dbReference type="Proteomes" id="UP001597216"/>
    </source>
</evidence>
<evidence type="ECO:0000313" key="1">
    <source>
        <dbReference type="EMBL" id="MFD1189826.1"/>
    </source>
</evidence>
<dbReference type="SUPFAM" id="SSF52799">
    <property type="entry name" value="(Phosphotyrosine protein) phosphatases II"/>
    <property type="match status" value="1"/>
</dbReference>
<protein>
    <submittedName>
        <fullName evidence="1">Tyrosine phosphatase family protein</fullName>
    </submittedName>
</protein>
<dbReference type="Gene3D" id="3.90.190.10">
    <property type="entry name" value="Protein tyrosine phosphatase superfamily"/>
    <property type="match status" value="1"/>
</dbReference>
<reference evidence="2" key="1">
    <citation type="journal article" date="2019" name="Int. J. Syst. Evol. Microbiol.">
        <title>The Global Catalogue of Microorganisms (GCM) 10K type strain sequencing project: providing services to taxonomists for standard genome sequencing and annotation.</title>
        <authorList>
            <consortium name="The Broad Institute Genomics Platform"/>
            <consortium name="The Broad Institute Genome Sequencing Center for Infectious Disease"/>
            <person name="Wu L."/>
            <person name="Ma J."/>
        </authorList>
    </citation>
    <scope>NUCLEOTIDE SEQUENCE [LARGE SCALE GENOMIC DNA]</scope>
    <source>
        <strain evidence="2">CCUG 55074</strain>
    </source>
</reference>
<comment type="caution">
    <text evidence="1">The sequence shown here is derived from an EMBL/GenBank/DDBJ whole genome shotgun (WGS) entry which is preliminary data.</text>
</comment>
<accession>A0ABW3T0A8</accession>
<dbReference type="RefSeq" id="WP_377352760.1">
    <property type="nucleotide sequence ID" value="NZ_JBHTLQ010000006.1"/>
</dbReference>